<reference evidence="2" key="1">
    <citation type="submission" date="2024-07" db="EMBL/GenBank/DDBJ databases">
        <authorList>
            <person name="Kim Y.J."/>
            <person name="Jeong J.Y."/>
        </authorList>
    </citation>
    <scope>NUCLEOTIDE SEQUENCE</scope>
    <source>
        <strain evidence="2">GIHE-MW2</strain>
    </source>
</reference>
<sequence length="115" mass="13733">MLPKLRSESGQQWRLIESAKKIDELSDSVIPLYYVHFRKVYPPRYQMDIWDNPECFLVVAGIGKELYIYVSQRRFDVAEFLEQIKQKYAELMFEMSSRFRSVRGDFRGEPRVTQG</sequence>
<accession>A0AAU8JH99</accession>
<dbReference type="RefSeq" id="WP_354634965.1">
    <property type="nucleotide sequence ID" value="NZ_CP159837.1"/>
</dbReference>
<dbReference type="AlphaFoldDB" id="A0AAU8JH99"/>
<organism evidence="2">
    <name type="scientific">Planktothricoides raciborskii GIHE-MW2</name>
    <dbReference type="NCBI Taxonomy" id="2792601"/>
    <lineage>
        <taxon>Bacteria</taxon>
        <taxon>Bacillati</taxon>
        <taxon>Cyanobacteriota</taxon>
        <taxon>Cyanophyceae</taxon>
        <taxon>Oscillatoriophycideae</taxon>
        <taxon>Oscillatoriales</taxon>
        <taxon>Oscillatoriaceae</taxon>
        <taxon>Planktothricoides</taxon>
    </lineage>
</organism>
<name>A0AAU8JH99_9CYAN</name>
<dbReference type="EMBL" id="CP159837">
    <property type="protein sequence ID" value="XCM37441.1"/>
    <property type="molecule type" value="Genomic_DNA"/>
</dbReference>
<dbReference type="EMBL" id="CP159837">
    <property type="protein sequence ID" value="XCM35679.1"/>
    <property type="molecule type" value="Genomic_DNA"/>
</dbReference>
<protein>
    <submittedName>
        <fullName evidence="2">Uncharacterized protein</fullName>
    </submittedName>
</protein>
<evidence type="ECO:0000313" key="2">
    <source>
        <dbReference type="EMBL" id="XCM37441.1"/>
    </source>
</evidence>
<evidence type="ECO:0000313" key="1">
    <source>
        <dbReference type="EMBL" id="XCM35679.1"/>
    </source>
</evidence>
<proteinExistence type="predicted"/>
<gene>
    <name evidence="2" type="ORF">ABWT76_000203</name>
    <name evidence="1" type="ORF">ABWT76_004374</name>
</gene>